<reference evidence="3" key="1">
    <citation type="submission" date="2022-11" db="UniProtKB">
        <authorList>
            <consortium name="WormBaseParasite"/>
        </authorList>
    </citation>
    <scope>IDENTIFICATION</scope>
</reference>
<dbReference type="InterPro" id="IPR053093">
    <property type="entry name" value="GPCR-like"/>
</dbReference>
<proteinExistence type="predicted"/>
<keyword evidence="2" id="KW-1185">Reference proteome</keyword>
<organism evidence="2 3">
    <name type="scientific">Acrobeloides nanus</name>
    <dbReference type="NCBI Taxonomy" id="290746"/>
    <lineage>
        <taxon>Eukaryota</taxon>
        <taxon>Metazoa</taxon>
        <taxon>Ecdysozoa</taxon>
        <taxon>Nematoda</taxon>
        <taxon>Chromadorea</taxon>
        <taxon>Rhabditida</taxon>
        <taxon>Tylenchina</taxon>
        <taxon>Cephalobomorpha</taxon>
        <taxon>Cephaloboidea</taxon>
        <taxon>Cephalobidae</taxon>
        <taxon>Acrobeloides</taxon>
    </lineage>
</organism>
<evidence type="ECO:0000256" key="1">
    <source>
        <dbReference type="SAM" id="Phobius"/>
    </source>
</evidence>
<dbReference type="Pfam" id="PF10324">
    <property type="entry name" value="7TM_GPCR_Srw"/>
    <property type="match status" value="1"/>
</dbReference>
<name>A0A914E989_9BILA</name>
<dbReference type="GO" id="GO:0008528">
    <property type="term" value="F:G protein-coupled peptide receptor activity"/>
    <property type="evidence" value="ECO:0007669"/>
    <property type="project" value="InterPro"/>
</dbReference>
<protein>
    <submittedName>
        <fullName evidence="3">G-protein coupled receptors family 1 profile domain-containing protein</fullName>
    </submittedName>
</protein>
<dbReference type="InterPro" id="IPR019427">
    <property type="entry name" value="7TM_GPCR_serpentine_rcpt_Srw"/>
</dbReference>
<dbReference type="Gene3D" id="1.20.1070.10">
    <property type="entry name" value="Rhodopsin 7-helix transmembrane proteins"/>
    <property type="match status" value="1"/>
</dbReference>
<accession>A0A914E989</accession>
<dbReference type="Proteomes" id="UP000887540">
    <property type="component" value="Unplaced"/>
</dbReference>
<dbReference type="WBParaSite" id="ACRNAN_scaffold6432.g27021.t1">
    <property type="protein sequence ID" value="ACRNAN_scaffold6432.g27021.t1"/>
    <property type="gene ID" value="ACRNAN_scaffold6432.g27021"/>
</dbReference>
<dbReference type="PANTHER" id="PTHR47760:SF3">
    <property type="entry name" value="G-PROTEIN COUPLED RECEPTOR AH9.1-RELATED"/>
    <property type="match status" value="1"/>
</dbReference>
<keyword evidence="1" id="KW-1133">Transmembrane helix</keyword>
<evidence type="ECO:0000313" key="2">
    <source>
        <dbReference type="Proteomes" id="UP000887540"/>
    </source>
</evidence>
<dbReference type="SUPFAM" id="SSF81321">
    <property type="entry name" value="Family A G protein-coupled receptor-like"/>
    <property type="match status" value="1"/>
</dbReference>
<feature type="transmembrane region" description="Helical" evidence="1">
    <location>
        <begin position="31"/>
        <end position="56"/>
    </location>
</feature>
<dbReference type="AlphaFoldDB" id="A0A914E989"/>
<evidence type="ECO:0000313" key="3">
    <source>
        <dbReference type="WBParaSite" id="ACRNAN_scaffold6432.g27021.t1"/>
    </source>
</evidence>
<keyword evidence="1" id="KW-0472">Membrane</keyword>
<keyword evidence="1" id="KW-0812">Transmembrane</keyword>
<dbReference type="PANTHER" id="PTHR47760">
    <property type="entry name" value="G-PROTEIN COUPLED RECEPTOR B0563.6-LIKE PROTEIN-RELATED"/>
    <property type="match status" value="1"/>
</dbReference>
<sequence>MTRSLRIIAIRYHKNRQSIRNRNREHDRAKISVLLLITTITFVVCTLPASLLSLYIDYTPHGIGLQIFRALANCLQVSHYSPNFYLYTIYSNEYRNAFLALFGCRKSKSIQATTGDSPTMKISSNLTGRVVRSIRYNRCCSMKKADTITEI</sequence>